<dbReference type="RefSeq" id="WP_155445057.1">
    <property type="nucleotide sequence ID" value="NZ_JAOQNR010000003.1"/>
</dbReference>
<evidence type="ECO:0000313" key="2">
    <source>
        <dbReference type="EMBL" id="MTV30397.1"/>
    </source>
</evidence>
<protein>
    <submittedName>
        <fullName evidence="2">Uncharacterized protein</fullName>
    </submittedName>
</protein>
<gene>
    <name evidence="2" type="ORF">GJ654_05250</name>
</gene>
<feature type="chain" id="PRO_5027015955" evidence="1">
    <location>
        <begin position="19"/>
        <end position="113"/>
    </location>
</feature>
<evidence type="ECO:0000313" key="3">
    <source>
        <dbReference type="Proteomes" id="UP000439113"/>
    </source>
</evidence>
<dbReference type="EMBL" id="WNKS01000003">
    <property type="protein sequence ID" value="MTV30397.1"/>
    <property type="molecule type" value="Genomic_DNA"/>
</dbReference>
<keyword evidence="1" id="KW-0732">Signal</keyword>
<proteinExistence type="predicted"/>
<evidence type="ECO:0000256" key="1">
    <source>
        <dbReference type="SAM" id="SignalP"/>
    </source>
</evidence>
<organism evidence="2 3">
    <name type="scientific">Rhodoblastus acidophilus</name>
    <name type="common">Rhodopseudomonas acidophila</name>
    <dbReference type="NCBI Taxonomy" id="1074"/>
    <lineage>
        <taxon>Bacteria</taxon>
        <taxon>Pseudomonadati</taxon>
        <taxon>Pseudomonadota</taxon>
        <taxon>Alphaproteobacteria</taxon>
        <taxon>Hyphomicrobiales</taxon>
        <taxon>Rhodoblastaceae</taxon>
        <taxon>Rhodoblastus</taxon>
    </lineage>
</organism>
<feature type="signal peptide" evidence="1">
    <location>
        <begin position="1"/>
        <end position="18"/>
    </location>
</feature>
<dbReference type="AlphaFoldDB" id="A0A6N8DJ69"/>
<name>A0A6N8DJ69_RHOAC</name>
<dbReference type="Proteomes" id="UP000439113">
    <property type="component" value="Unassembled WGS sequence"/>
</dbReference>
<dbReference type="OrthoDB" id="8453642at2"/>
<reference evidence="2 3" key="1">
    <citation type="submission" date="2019-11" db="EMBL/GenBank/DDBJ databases">
        <title>Whole-genome sequence of a Rhodoblastus acidophilus DSM 142.</title>
        <authorList>
            <person name="Kyndt J.A."/>
            <person name="Meyer T.E."/>
        </authorList>
    </citation>
    <scope>NUCLEOTIDE SEQUENCE [LARGE SCALE GENOMIC DNA]</scope>
    <source>
        <strain evidence="2 3">DSM 142</strain>
    </source>
</reference>
<accession>A0A6N8DJ69</accession>
<sequence length="113" mass="12350">MIRRAALFAILLATPATAQEWRFCVGVAPASHESVISDIFTSGAEPARLEQRLQAWYRAHRGRTLTFQCPRGGDRLAALNGQTAALQYNRTMGYAVNGLPSNEVITALGEDVF</sequence>
<comment type="caution">
    <text evidence="2">The sequence shown here is derived from an EMBL/GenBank/DDBJ whole genome shotgun (WGS) entry which is preliminary data.</text>
</comment>